<dbReference type="Proteomes" id="UP000814140">
    <property type="component" value="Unassembled WGS sequence"/>
</dbReference>
<keyword evidence="2" id="KW-1185">Reference proteome</keyword>
<evidence type="ECO:0000313" key="2">
    <source>
        <dbReference type="Proteomes" id="UP000814140"/>
    </source>
</evidence>
<protein>
    <submittedName>
        <fullName evidence="1">Nucleoside hydrolase</fullName>
    </submittedName>
</protein>
<comment type="caution">
    <text evidence="1">The sequence shown here is derived from an EMBL/GenBank/DDBJ whole genome shotgun (WGS) entry which is preliminary data.</text>
</comment>
<keyword evidence="1" id="KW-0378">Hydrolase</keyword>
<proteinExistence type="predicted"/>
<accession>A0ACB8T309</accession>
<organism evidence="1 2">
    <name type="scientific">Artomyces pyxidatus</name>
    <dbReference type="NCBI Taxonomy" id="48021"/>
    <lineage>
        <taxon>Eukaryota</taxon>
        <taxon>Fungi</taxon>
        <taxon>Dikarya</taxon>
        <taxon>Basidiomycota</taxon>
        <taxon>Agaricomycotina</taxon>
        <taxon>Agaricomycetes</taxon>
        <taxon>Russulales</taxon>
        <taxon>Auriscalpiaceae</taxon>
        <taxon>Artomyces</taxon>
    </lineage>
</organism>
<name>A0ACB8T309_9AGAM</name>
<sequence length="432" mass="47368">MTDEYPRRPVPVIIDTDPGVDDTIAILMALASPEIEILGFVVSFGNTDVQSSYLNIFKIYQAVARHIEQYPGSRTRFPNFDTAVKPVICKGAHGPLEGELHSAQFFHGRDGLGGITEGHPDLNVDPSLISAEHPHLQVSDRPGHEVALDILRARVPREVSYIALGPLTNLAQMLRTDAACVRNRVGRVVIMGGALDVPGNTNPVAEFNFFADPYAVAEVLTPENTAFGLPLSRVLLLPLDITTPHELSFPLYASHIDTTFALDAPSEANGKAPVTHFTSAFLRRTRSVMHRYGKDAMELHDIAAVWCAIENPPVPDESDVFNLKKGWHVRRRKFAMERTGELTRGMCVVDRRDDKGAYSPGANRAHIQAELERQKIQHGPLESTAVPAQVEIEDAPPPSSEDSGGVPCIVDTPGPDVLVKLLMQRIWGKQIS</sequence>
<dbReference type="EMBL" id="MU277205">
    <property type="protein sequence ID" value="KAI0062857.1"/>
    <property type="molecule type" value="Genomic_DNA"/>
</dbReference>
<evidence type="ECO:0000313" key="1">
    <source>
        <dbReference type="EMBL" id="KAI0062857.1"/>
    </source>
</evidence>
<gene>
    <name evidence="1" type="ORF">BV25DRAFT_1855053</name>
</gene>
<reference evidence="1" key="1">
    <citation type="submission" date="2021-03" db="EMBL/GenBank/DDBJ databases">
        <authorList>
            <consortium name="DOE Joint Genome Institute"/>
            <person name="Ahrendt S."/>
            <person name="Looney B.P."/>
            <person name="Miyauchi S."/>
            <person name="Morin E."/>
            <person name="Drula E."/>
            <person name="Courty P.E."/>
            <person name="Chicoki N."/>
            <person name="Fauchery L."/>
            <person name="Kohler A."/>
            <person name="Kuo A."/>
            <person name="Labutti K."/>
            <person name="Pangilinan J."/>
            <person name="Lipzen A."/>
            <person name="Riley R."/>
            <person name="Andreopoulos W."/>
            <person name="He G."/>
            <person name="Johnson J."/>
            <person name="Barry K.W."/>
            <person name="Grigoriev I.V."/>
            <person name="Nagy L."/>
            <person name="Hibbett D."/>
            <person name="Henrissat B."/>
            <person name="Matheny P.B."/>
            <person name="Labbe J."/>
            <person name="Martin F."/>
        </authorList>
    </citation>
    <scope>NUCLEOTIDE SEQUENCE</scope>
    <source>
        <strain evidence="1">HHB10654</strain>
    </source>
</reference>
<reference evidence="1" key="2">
    <citation type="journal article" date="2022" name="New Phytol.">
        <title>Evolutionary transition to the ectomycorrhizal habit in the genomes of a hyperdiverse lineage of mushroom-forming fungi.</title>
        <authorList>
            <person name="Looney B."/>
            <person name="Miyauchi S."/>
            <person name="Morin E."/>
            <person name="Drula E."/>
            <person name="Courty P.E."/>
            <person name="Kohler A."/>
            <person name="Kuo A."/>
            <person name="LaButti K."/>
            <person name="Pangilinan J."/>
            <person name="Lipzen A."/>
            <person name="Riley R."/>
            <person name="Andreopoulos W."/>
            <person name="He G."/>
            <person name="Johnson J."/>
            <person name="Nolan M."/>
            <person name="Tritt A."/>
            <person name="Barry K.W."/>
            <person name="Grigoriev I.V."/>
            <person name="Nagy L.G."/>
            <person name="Hibbett D."/>
            <person name="Henrissat B."/>
            <person name="Matheny P.B."/>
            <person name="Labbe J."/>
            <person name="Martin F.M."/>
        </authorList>
    </citation>
    <scope>NUCLEOTIDE SEQUENCE</scope>
    <source>
        <strain evidence="1">HHB10654</strain>
    </source>
</reference>